<dbReference type="Pfam" id="PF16783">
    <property type="entry name" value="FANCM-MHF_bd"/>
    <property type="match status" value="1"/>
</dbReference>
<dbReference type="GO" id="GO:0016787">
    <property type="term" value="F:hydrolase activity"/>
    <property type="evidence" value="ECO:0007669"/>
    <property type="project" value="UniProtKB-KW"/>
</dbReference>
<protein>
    <submittedName>
        <fullName evidence="7">Fanconi anemia group M</fullName>
    </submittedName>
</protein>
<feature type="domain" description="Helicase C-terminal" evidence="6">
    <location>
        <begin position="52"/>
        <end position="218"/>
    </location>
</feature>
<dbReference type="PROSITE" id="PS51194">
    <property type="entry name" value="HELICASE_CTER"/>
    <property type="match status" value="1"/>
</dbReference>
<organism evidence="7 8">
    <name type="scientific">Chionoecetes opilio</name>
    <name type="common">Atlantic snow crab</name>
    <name type="synonym">Cancer opilio</name>
    <dbReference type="NCBI Taxonomy" id="41210"/>
    <lineage>
        <taxon>Eukaryota</taxon>
        <taxon>Metazoa</taxon>
        <taxon>Ecdysozoa</taxon>
        <taxon>Arthropoda</taxon>
        <taxon>Crustacea</taxon>
        <taxon>Multicrustacea</taxon>
        <taxon>Malacostraca</taxon>
        <taxon>Eumalacostraca</taxon>
        <taxon>Eucarida</taxon>
        <taxon>Decapoda</taxon>
        <taxon>Pleocyemata</taxon>
        <taxon>Brachyura</taxon>
        <taxon>Eubrachyura</taxon>
        <taxon>Majoidea</taxon>
        <taxon>Majidae</taxon>
        <taxon>Chionoecetes</taxon>
    </lineage>
</organism>
<feature type="compositionally biased region" description="Polar residues" evidence="5">
    <location>
        <begin position="14"/>
        <end position="30"/>
    </location>
</feature>
<dbReference type="SUPFAM" id="SSF52980">
    <property type="entry name" value="Restriction endonuclease-like"/>
    <property type="match status" value="1"/>
</dbReference>
<dbReference type="PANTHER" id="PTHR14025">
    <property type="entry name" value="FANCONI ANEMIA GROUP M FANCM FAMILY MEMBER"/>
    <property type="match status" value="1"/>
</dbReference>
<dbReference type="PANTHER" id="PTHR14025:SF20">
    <property type="entry name" value="FANCONI ANEMIA GROUP M PROTEIN"/>
    <property type="match status" value="1"/>
</dbReference>
<dbReference type="Proteomes" id="UP000770661">
    <property type="component" value="Unassembled WGS sequence"/>
</dbReference>
<dbReference type="InterPro" id="IPR031879">
    <property type="entry name" value="FANCM-MHF-bd"/>
</dbReference>
<evidence type="ECO:0000256" key="4">
    <source>
        <dbReference type="ARBA" id="ARBA00022840"/>
    </source>
</evidence>
<comment type="caution">
    <text evidence="7">The sequence shown here is derived from an EMBL/GenBank/DDBJ whole genome shotgun (WGS) entry which is preliminary data.</text>
</comment>
<gene>
    <name evidence="7" type="primary">Fancm</name>
    <name evidence="7" type="ORF">GWK47_049148</name>
</gene>
<evidence type="ECO:0000256" key="5">
    <source>
        <dbReference type="SAM" id="MobiDB-lite"/>
    </source>
</evidence>
<dbReference type="GO" id="GO:0005524">
    <property type="term" value="F:ATP binding"/>
    <property type="evidence" value="ECO:0007669"/>
    <property type="project" value="UniProtKB-KW"/>
</dbReference>
<feature type="compositionally biased region" description="Basic and acidic residues" evidence="5">
    <location>
        <begin position="1"/>
        <end position="10"/>
    </location>
</feature>
<evidence type="ECO:0000256" key="3">
    <source>
        <dbReference type="ARBA" id="ARBA00022806"/>
    </source>
</evidence>
<dbReference type="GO" id="GO:0045003">
    <property type="term" value="P:double-strand break repair via synthesis-dependent strand annealing"/>
    <property type="evidence" value="ECO:0007669"/>
    <property type="project" value="TreeGrafter"/>
</dbReference>
<accession>A0A8J4YC22</accession>
<dbReference type="SUPFAM" id="SSF52540">
    <property type="entry name" value="P-loop containing nucleoside triphosphate hydrolases"/>
    <property type="match status" value="1"/>
</dbReference>
<evidence type="ECO:0000256" key="1">
    <source>
        <dbReference type="ARBA" id="ARBA00022741"/>
    </source>
</evidence>
<evidence type="ECO:0000313" key="7">
    <source>
        <dbReference type="EMBL" id="KAG0720099.1"/>
    </source>
</evidence>
<feature type="region of interest" description="Disordered" evidence="5">
    <location>
        <begin position="1"/>
        <end position="34"/>
    </location>
</feature>
<dbReference type="AlphaFoldDB" id="A0A8J4YC22"/>
<name>A0A8J4YC22_CHIOP</name>
<feature type="region of interest" description="Disordered" evidence="5">
    <location>
        <begin position="464"/>
        <end position="486"/>
    </location>
</feature>
<evidence type="ECO:0000313" key="8">
    <source>
        <dbReference type="Proteomes" id="UP000770661"/>
    </source>
</evidence>
<dbReference type="CDD" id="cd18801">
    <property type="entry name" value="SF2_C_FANCM_Hef"/>
    <property type="match status" value="1"/>
</dbReference>
<keyword evidence="2" id="KW-0378">Hydrolase</keyword>
<sequence>MTELSQKFEADPSVAQTSQQGHSTLFSQVGSPRGPKVTPAAPFIISHPKMVKLLSIVLEHHQKSASEGNSTRIMIFSQYRDSVMEITEMLQRHHPTVKAMSFIGHSTAGLNGKGLSQKKQLQVVSKFREGGYNTLVSTCVGEEGLDIGDVDLIICYDAPKSPIRLVQRMGRTGRKREGRIVVLVTKGKEEQSYDSSQYQKRAINKALANTSRLARYLSPSSPRMVPRGLSPTCLKLHMKVEVWKANTKGCKSTPKDRGSILSMISRAGSSSSKSTSGAALMSPDEREWYQKIRVPSQEVRTLPAPSLICMDASKRELDSNTETHINLGSYQPWQSLAQKTHLVGHAPHALNLVELTEFIQLQQHIDPGEDPYGLEMAAFLDKAYVEGKDTSKTSTTTDSSACVTAPLRKAVADQLQDTLEDDDDEDFVALLGPPKQQEQKAKNVRKKKKRKRLDYLDDEAELTKDGEISVSSDESDDEEKEYDRSFVDDGTYLSQDNALDMRAVYLRSVVSPMKRWPELNLPPPPKYRHDSDGSEDEEEDEDSFVVDNSFVEYETEYVGDTMLAEDPIINQEAVGVLVDSGEVNSGGNVLSRLRLHYGAQTAVVHLQHAHYAVSTRMAVIRLSLAVFSSAQHRSKLVQRVQAMLELYERPVLVVEGEAAKASSPAKAPGRSRYLDTIVCACTQVAPLKVLYSKGQVSNRFDVLGDPVELWDTFKRETLQAAKECIGEHPRSRRGFVARDAGENRGESRCQACWEPGPAQGSVT</sequence>
<feature type="compositionally biased region" description="Acidic residues" evidence="5">
    <location>
        <begin position="533"/>
        <end position="543"/>
    </location>
</feature>
<dbReference type="OrthoDB" id="6513042at2759"/>
<dbReference type="InterPro" id="IPR001650">
    <property type="entry name" value="Helicase_C-like"/>
</dbReference>
<dbReference type="GO" id="GO:0000400">
    <property type="term" value="F:four-way junction DNA binding"/>
    <property type="evidence" value="ECO:0007669"/>
    <property type="project" value="TreeGrafter"/>
</dbReference>
<dbReference type="SMART" id="SM00490">
    <property type="entry name" value="HELICc"/>
    <property type="match status" value="1"/>
</dbReference>
<dbReference type="Gene3D" id="3.40.50.300">
    <property type="entry name" value="P-loop containing nucleotide triphosphate hydrolases"/>
    <property type="match status" value="1"/>
</dbReference>
<dbReference type="GO" id="GO:0043138">
    <property type="term" value="F:3'-5' DNA helicase activity"/>
    <property type="evidence" value="ECO:0007669"/>
    <property type="project" value="TreeGrafter"/>
</dbReference>
<dbReference type="EMBL" id="JACEEZ010013465">
    <property type="protein sequence ID" value="KAG0720099.1"/>
    <property type="molecule type" value="Genomic_DNA"/>
</dbReference>
<reference evidence="7" key="1">
    <citation type="submission" date="2020-07" db="EMBL/GenBank/DDBJ databases">
        <title>The High-quality genome of the commercially important snow crab, Chionoecetes opilio.</title>
        <authorList>
            <person name="Jeong J.-H."/>
            <person name="Ryu S."/>
        </authorList>
    </citation>
    <scope>NUCLEOTIDE SEQUENCE</scope>
    <source>
        <strain evidence="7">MADBK_172401_WGS</strain>
        <tissue evidence="7">Digestive gland</tissue>
    </source>
</reference>
<keyword evidence="3" id="KW-0347">Helicase</keyword>
<dbReference type="Gene3D" id="3.40.50.10130">
    <property type="match status" value="1"/>
</dbReference>
<keyword evidence="4" id="KW-0067">ATP-binding</keyword>
<dbReference type="GO" id="GO:0036297">
    <property type="term" value="P:interstrand cross-link repair"/>
    <property type="evidence" value="ECO:0007669"/>
    <property type="project" value="TreeGrafter"/>
</dbReference>
<proteinExistence type="predicted"/>
<evidence type="ECO:0000256" key="2">
    <source>
        <dbReference type="ARBA" id="ARBA00022801"/>
    </source>
</evidence>
<dbReference type="GO" id="GO:0009378">
    <property type="term" value="F:four-way junction helicase activity"/>
    <property type="evidence" value="ECO:0007669"/>
    <property type="project" value="TreeGrafter"/>
</dbReference>
<dbReference type="InterPro" id="IPR011335">
    <property type="entry name" value="Restrct_endonuc-II-like"/>
</dbReference>
<dbReference type="Pfam" id="PF00271">
    <property type="entry name" value="Helicase_C"/>
    <property type="match status" value="1"/>
</dbReference>
<dbReference type="InterPro" id="IPR027417">
    <property type="entry name" value="P-loop_NTPase"/>
</dbReference>
<keyword evidence="1" id="KW-0547">Nucleotide-binding</keyword>
<keyword evidence="8" id="KW-1185">Reference proteome</keyword>
<feature type="region of interest" description="Disordered" evidence="5">
    <location>
        <begin position="515"/>
        <end position="543"/>
    </location>
</feature>
<evidence type="ECO:0000259" key="6">
    <source>
        <dbReference type="PROSITE" id="PS51194"/>
    </source>
</evidence>